<evidence type="ECO:0000256" key="2">
    <source>
        <dbReference type="ARBA" id="ARBA00022540"/>
    </source>
</evidence>
<dbReference type="GO" id="GO:0016282">
    <property type="term" value="C:eukaryotic 43S preinitiation complex"/>
    <property type="evidence" value="ECO:0007669"/>
    <property type="project" value="UniProtKB-UniRule"/>
</dbReference>
<comment type="similarity">
    <text evidence="4">Belongs to the eIF-3 subunit H family.</text>
</comment>
<comment type="subunit">
    <text evidence="4">Component of the eukaryotic translation initiation factor 3 (eIF-3) complex.</text>
</comment>
<dbReference type="InterPro" id="IPR045810">
    <property type="entry name" value="eIF3h_C"/>
</dbReference>
<proteinExistence type="inferred from homology"/>
<feature type="compositionally biased region" description="Polar residues" evidence="5">
    <location>
        <begin position="14"/>
        <end position="26"/>
    </location>
</feature>
<organism evidence="7 8">
    <name type="scientific">Theileria parva</name>
    <name type="common">East coast fever infection agent</name>
    <dbReference type="NCBI Taxonomy" id="5875"/>
    <lineage>
        <taxon>Eukaryota</taxon>
        <taxon>Sar</taxon>
        <taxon>Alveolata</taxon>
        <taxon>Apicomplexa</taxon>
        <taxon>Aconoidasida</taxon>
        <taxon>Piroplasmida</taxon>
        <taxon>Theileriidae</taxon>
        <taxon>Theileria</taxon>
    </lineage>
</organism>
<dbReference type="InterPro" id="IPR050242">
    <property type="entry name" value="JAMM_MPN+_peptidase_M67A"/>
</dbReference>
<keyword evidence="3 4" id="KW-0648">Protein biosynthesis</keyword>
<evidence type="ECO:0000256" key="1">
    <source>
        <dbReference type="ARBA" id="ARBA00022490"/>
    </source>
</evidence>
<dbReference type="STRING" id="5875.Q4N5I3"/>
<dbReference type="InterPro" id="IPR037518">
    <property type="entry name" value="MPN"/>
</dbReference>
<dbReference type="CDD" id="cd08065">
    <property type="entry name" value="MPN_eIF3h"/>
    <property type="match status" value="1"/>
</dbReference>
<dbReference type="KEGG" id="tpv:TP02_0307"/>
<comment type="caution">
    <text evidence="7">The sequence shown here is derived from an EMBL/GenBank/DDBJ whole genome shotgun (WGS) entry which is preliminary data.</text>
</comment>
<dbReference type="AlphaFoldDB" id="Q4N5I3"/>
<dbReference type="PANTHER" id="PTHR10410">
    <property type="entry name" value="EUKARYOTIC TRANSLATION INITIATION FACTOR 3 -RELATED"/>
    <property type="match status" value="1"/>
</dbReference>
<dbReference type="EMBL" id="AAGK01000002">
    <property type="protein sequence ID" value="EAN32590.1"/>
    <property type="molecule type" value="Genomic_DNA"/>
</dbReference>
<dbReference type="Proteomes" id="UP000001949">
    <property type="component" value="Unassembled WGS sequence"/>
</dbReference>
<keyword evidence="2 4" id="KW-0396">Initiation factor</keyword>
<reference evidence="7 8" key="1">
    <citation type="journal article" date="2005" name="Science">
        <title>Genome sequence of Theileria parva, a bovine pathogen that transforms lymphocytes.</title>
        <authorList>
            <person name="Gardner M.J."/>
            <person name="Bishop R."/>
            <person name="Shah T."/>
            <person name="de Villiers E.P."/>
            <person name="Carlton J.M."/>
            <person name="Hall N."/>
            <person name="Ren Q."/>
            <person name="Paulsen I.T."/>
            <person name="Pain A."/>
            <person name="Berriman M."/>
            <person name="Wilson R.J.M."/>
            <person name="Sato S."/>
            <person name="Ralph S.A."/>
            <person name="Mann D.J."/>
            <person name="Xiong Z."/>
            <person name="Shallom S.J."/>
            <person name="Weidman J."/>
            <person name="Jiang L."/>
            <person name="Lynn J."/>
            <person name="Weaver B."/>
            <person name="Shoaibi A."/>
            <person name="Domingo A.R."/>
            <person name="Wasawo D."/>
            <person name="Crabtree J."/>
            <person name="Wortman J.R."/>
            <person name="Haas B."/>
            <person name="Angiuoli S.V."/>
            <person name="Creasy T.H."/>
            <person name="Lu C."/>
            <person name="Suh B."/>
            <person name="Silva J.C."/>
            <person name="Utterback T.R."/>
            <person name="Feldblyum T.V."/>
            <person name="Pertea M."/>
            <person name="Allen J."/>
            <person name="Nierman W.C."/>
            <person name="Taracha E.L.N."/>
            <person name="Salzberg S.L."/>
            <person name="White O.R."/>
            <person name="Fitzhugh H.A."/>
            <person name="Morzaria S."/>
            <person name="Venter J.C."/>
            <person name="Fraser C.M."/>
            <person name="Nene V."/>
        </authorList>
    </citation>
    <scope>NUCLEOTIDE SEQUENCE [LARGE SCALE GENOMIC DNA]</scope>
    <source>
        <strain evidence="7 8">Muguga</strain>
    </source>
</reference>
<dbReference type="InterPro" id="IPR027524">
    <property type="entry name" value="eIF3h"/>
</dbReference>
<dbReference type="GO" id="GO:0008237">
    <property type="term" value="F:metallopeptidase activity"/>
    <property type="evidence" value="ECO:0007669"/>
    <property type="project" value="InterPro"/>
</dbReference>
<protein>
    <recommendedName>
        <fullName evidence="4">Eukaryotic translation initiation factor 3 subunit H</fullName>
        <shortName evidence="4">eIF3h</shortName>
    </recommendedName>
</protein>
<dbReference type="VEuPathDB" id="PiroplasmaDB:TpMuguga_02g00307"/>
<dbReference type="InParanoid" id="Q4N5I3"/>
<evidence type="ECO:0000313" key="7">
    <source>
        <dbReference type="EMBL" id="EAN32590.1"/>
    </source>
</evidence>
<dbReference type="eggNOG" id="KOG1560">
    <property type="taxonomic scope" value="Eukaryota"/>
</dbReference>
<dbReference type="Pfam" id="PF19445">
    <property type="entry name" value="eIF3h_C"/>
    <property type="match status" value="1"/>
</dbReference>
<keyword evidence="1 4" id="KW-0963">Cytoplasm</keyword>
<evidence type="ECO:0000256" key="5">
    <source>
        <dbReference type="SAM" id="MobiDB-lite"/>
    </source>
</evidence>
<evidence type="ECO:0000259" key="6">
    <source>
        <dbReference type="PROSITE" id="PS50249"/>
    </source>
</evidence>
<dbReference type="FunCoup" id="Q4N5I3">
    <property type="interactions" value="99"/>
</dbReference>
<dbReference type="GO" id="GO:0033290">
    <property type="term" value="C:eukaryotic 48S preinitiation complex"/>
    <property type="evidence" value="ECO:0007669"/>
    <property type="project" value="UniProtKB-UniRule"/>
</dbReference>
<comment type="subcellular location">
    <subcellularLocation>
        <location evidence="4">Cytoplasm</location>
    </subcellularLocation>
</comment>
<sequence>MDFVNTKPHRSLVGKSSTLSDYTNTNNPVQRTQSYVEIDSLVLIKAIKHCKDNYPVPVNGQLLGLDFGDRLEVTNCFPYPQKRDIYNSIIKDKNTNTLAENEIEEKADEEFVKYQELMTELVHDVRVDCFAIGWYQTVNFGDLQSKDAIDNLVIYQDVVDKAIMLGFDPVSTTGEVSFKAYRASDQLLSVYHSSDPDVRKFNALKGTEILEEVPIVIKNSILSEVFLTQYFSDSLIQNTYVFDVLDAYHNNYLEKNLEFLSQSLEALCDNQEKFIRYQRDYTKLVQQQKQLLERRRLENEQCKLKGEPLLPMPEFDNNLLKKIEAPSQLSTIIMSNECTTHTKDINSLCFDNIAKMYLLYHRLHDKQNLFIFEPNINKFSPRSKDHF</sequence>
<dbReference type="Gene3D" id="3.40.140.10">
    <property type="entry name" value="Cytidine Deaminase, domain 2"/>
    <property type="match status" value="1"/>
</dbReference>
<accession>Q4N5I3</accession>
<dbReference type="HAMAP" id="MF_03007">
    <property type="entry name" value="eIF3h"/>
    <property type="match status" value="1"/>
</dbReference>
<evidence type="ECO:0000313" key="8">
    <source>
        <dbReference type="Proteomes" id="UP000001949"/>
    </source>
</evidence>
<comment type="function">
    <text evidence="4">Component of the eukaryotic translation initiation factor 3 (eIF-3) complex, which is involved in protein synthesis of a specialized repertoire of mRNAs and, together with other initiation factors, stimulates binding of mRNA and methionyl-tRNAi to the 40S ribosome. The eIF-3 complex specifically targets and initiates translation of a subset of mRNAs involved in cell proliferation.</text>
</comment>
<keyword evidence="8" id="KW-1185">Reference proteome</keyword>
<dbReference type="GO" id="GO:0005852">
    <property type="term" value="C:eukaryotic translation initiation factor 3 complex"/>
    <property type="evidence" value="ECO:0007669"/>
    <property type="project" value="UniProtKB-UniRule"/>
</dbReference>
<dbReference type="Pfam" id="PF01398">
    <property type="entry name" value="JAB"/>
    <property type="match status" value="1"/>
</dbReference>
<feature type="domain" description="MPN" evidence="6">
    <location>
        <begin position="36"/>
        <end position="187"/>
    </location>
</feature>
<evidence type="ECO:0000256" key="4">
    <source>
        <dbReference type="HAMAP-Rule" id="MF_03007"/>
    </source>
</evidence>
<gene>
    <name evidence="7" type="ordered locus">TP02_0307</name>
</gene>
<dbReference type="OMA" id="WYQSTYF"/>
<dbReference type="InterPro" id="IPR000555">
    <property type="entry name" value="JAMM/MPN+_dom"/>
</dbReference>
<dbReference type="GO" id="GO:0001732">
    <property type="term" value="P:formation of cytoplasmic translation initiation complex"/>
    <property type="evidence" value="ECO:0007669"/>
    <property type="project" value="UniProtKB-UniRule"/>
</dbReference>
<dbReference type="PROSITE" id="PS50249">
    <property type="entry name" value="MPN"/>
    <property type="match status" value="1"/>
</dbReference>
<dbReference type="SMART" id="SM00232">
    <property type="entry name" value="JAB_MPN"/>
    <property type="match status" value="1"/>
</dbReference>
<dbReference type="GO" id="GO:0003743">
    <property type="term" value="F:translation initiation factor activity"/>
    <property type="evidence" value="ECO:0007669"/>
    <property type="project" value="UniProtKB-UniRule"/>
</dbReference>
<feature type="region of interest" description="Disordered" evidence="5">
    <location>
        <begin position="1"/>
        <end position="26"/>
    </location>
</feature>
<name>Q4N5I3_THEPA</name>
<evidence type="ECO:0000256" key="3">
    <source>
        <dbReference type="ARBA" id="ARBA00022917"/>
    </source>
</evidence>